<evidence type="ECO:0000256" key="2">
    <source>
        <dbReference type="RuleBase" id="RU364082"/>
    </source>
</evidence>
<gene>
    <name evidence="4" type="primary">rfbD_1</name>
    <name evidence="4" type="ORF">GCM10008906_04460</name>
</gene>
<dbReference type="InterPro" id="IPR036291">
    <property type="entry name" value="NAD(P)-bd_dom_sf"/>
</dbReference>
<dbReference type="InterPro" id="IPR029903">
    <property type="entry name" value="RmlD-like-bd"/>
</dbReference>
<sequence length="293" mass="33455">MVILITGAKGQLGNEIKLILENKRADIGEISKEIISSKFIFMDSSRLDISNLEKVNKVLTRITPDVVINCAAFTNVDRCEENKELAFKANSFGPRNLAIVCEKIKAKLVQISTDYVFSSKGKDPLREYDETKPCNTYGKTKLMGENFVRDFCSRYFIIRTSWLYGHVGKNFVYTIMKLAKEKENLKVVNDQEGNPTNANDLAYHILKIISTENYGIYNCTGKGEVTRYDFAKEIIRLSKIDCKITPCTSDEFKTKAKRPNYSCLDNMMLSCTIGDKMRFWKEALNSFINDINK</sequence>
<evidence type="ECO:0000259" key="3">
    <source>
        <dbReference type="Pfam" id="PF04321"/>
    </source>
</evidence>
<proteinExistence type="inferred from homology"/>
<dbReference type="SUPFAM" id="SSF51735">
    <property type="entry name" value="NAD(P)-binding Rossmann-fold domains"/>
    <property type="match status" value="1"/>
</dbReference>
<feature type="domain" description="RmlD-like substrate binding" evidence="3">
    <location>
        <begin position="1"/>
        <end position="291"/>
    </location>
</feature>
<dbReference type="Pfam" id="PF04321">
    <property type="entry name" value="RmlD_sub_bind"/>
    <property type="match status" value="1"/>
</dbReference>
<keyword evidence="2" id="KW-0560">Oxidoreductase</keyword>
<dbReference type="Proteomes" id="UP001501510">
    <property type="component" value="Unassembled WGS sequence"/>
</dbReference>
<evidence type="ECO:0000313" key="5">
    <source>
        <dbReference type="Proteomes" id="UP001501510"/>
    </source>
</evidence>
<dbReference type="InterPro" id="IPR005913">
    <property type="entry name" value="dTDP_dehydrorham_reduct"/>
</dbReference>
<protein>
    <recommendedName>
        <fullName evidence="2">dTDP-4-dehydrorhamnose reductase</fullName>
        <ecNumber evidence="2">1.1.1.133</ecNumber>
    </recommendedName>
</protein>
<dbReference type="NCBIfam" id="TIGR01214">
    <property type="entry name" value="rmlD"/>
    <property type="match status" value="1"/>
</dbReference>
<comment type="function">
    <text evidence="2">Catalyzes the reduction of dTDP-6-deoxy-L-lyxo-4-hexulose to yield dTDP-L-rhamnose.</text>
</comment>
<dbReference type="RefSeq" id="WP_343758430.1">
    <property type="nucleotide sequence ID" value="NZ_BAAACG010000003.1"/>
</dbReference>
<dbReference type="PANTHER" id="PTHR10491">
    <property type="entry name" value="DTDP-4-DEHYDRORHAMNOSE REDUCTASE"/>
    <property type="match status" value="1"/>
</dbReference>
<dbReference type="EC" id="1.1.1.133" evidence="2"/>
<dbReference type="PANTHER" id="PTHR10491:SF4">
    <property type="entry name" value="METHIONINE ADENOSYLTRANSFERASE 2 SUBUNIT BETA"/>
    <property type="match status" value="1"/>
</dbReference>
<reference evidence="4 5" key="1">
    <citation type="journal article" date="2019" name="Int. J. Syst. Evol. Microbiol.">
        <title>The Global Catalogue of Microorganisms (GCM) 10K type strain sequencing project: providing services to taxonomists for standard genome sequencing and annotation.</title>
        <authorList>
            <consortium name="The Broad Institute Genomics Platform"/>
            <consortium name="The Broad Institute Genome Sequencing Center for Infectious Disease"/>
            <person name="Wu L."/>
            <person name="Ma J."/>
        </authorList>
    </citation>
    <scope>NUCLEOTIDE SEQUENCE [LARGE SCALE GENOMIC DNA]</scope>
    <source>
        <strain evidence="4 5">JCM 1407</strain>
    </source>
</reference>
<comment type="pathway">
    <text evidence="2">Carbohydrate biosynthesis; dTDP-L-rhamnose biosynthesis.</text>
</comment>
<comment type="similarity">
    <text evidence="1 2">Belongs to the dTDP-4-dehydrorhamnose reductase family.</text>
</comment>
<organism evidence="4 5">
    <name type="scientific">Clostridium oceanicum</name>
    <dbReference type="NCBI Taxonomy" id="1543"/>
    <lineage>
        <taxon>Bacteria</taxon>
        <taxon>Bacillati</taxon>
        <taxon>Bacillota</taxon>
        <taxon>Clostridia</taxon>
        <taxon>Eubacteriales</taxon>
        <taxon>Clostridiaceae</taxon>
        <taxon>Clostridium</taxon>
    </lineage>
</organism>
<evidence type="ECO:0000313" key="4">
    <source>
        <dbReference type="EMBL" id="GAA0733507.1"/>
    </source>
</evidence>
<dbReference type="CDD" id="cd05254">
    <property type="entry name" value="dTDP_HR_like_SDR_e"/>
    <property type="match status" value="1"/>
</dbReference>
<keyword evidence="5" id="KW-1185">Reference proteome</keyword>
<evidence type="ECO:0000256" key="1">
    <source>
        <dbReference type="ARBA" id="ARBA00010944"/>
    </source>
</evidence>
<accession>A0ABN1JA42</accession>
<name>A0ABN1JA42_9CLOT</name>
<dbReference type="Gene3D" id="3.90.25.10">
    <property type="entry name" value="UDP-galactose 4-epimerase, domain 1"/>
    <property type="match status" value="1"/>
</dbReference>
<keyword evidence="2" id="KW-0521">NADP</keyword>
<comment type="caution">
    <text evidence="4">The sequence shown here is derived from an EMBL/GenBank/DDBJ whole genome shotgun (WGS) entry which is preliminary data.</text>
</comment>
<dbReference type="EMBL" id="BAAACG010000003">
    <property type="protein sequence ID" value="GAA0733507.1"/>
    <property type="molecule type" value="Genomic_DNA"/>
</dbReference>
<dbReference type="Gene3D" id="3.40.50.720">
    <property type="entry name" value="NAD(P)-binding Rossmann-like Domain"/>
    <property type="match status" value="1"/>
</dbReference>